<gene>
    <name evidence="9" type="ORF">LSTR_LSTR010130</name>
</gene>
<dbReference type="FunCoup" id="A0A482WIZ0">
    <property type="interactions" value="475"/>
</dbReference>
<dbReference type="Proteomes" id="UP000291343">
    <property type="component" value="Unassembled WGS sequence"/>
</dbReference>
<keyword evidence="6 7" id="KW-0482">Metalloprotease</keyword>
<dbReference type="OrthoDB" id="534666at2759"/>
<dbReference type="InterPro" id="IPR024077">
    <property type="entry name" value="Neurolysin/TOP_dom2"/>
</dbReference>
<evidence type="ECO:0000313" key="10">
    <source>
        <dbReference type="Proteomes" id="UP000291343"/>
    </source>
</evidence>
<dbReference type="Gene3D" id="1.10.1370.10">
    <property type="entry name" value="Neurolysin, domain 3"/>
    <property type="match status" value="1"/>
</dbReference>
<comment type="caution">
    <text evidence="9">The sequence shown here is derived from an EMBL/GenBank/DDBJ whole genome shotgun (WGS) entry which is preliminary data.</text>
</comment>
<evidence type="ECO:0000256" key="4">
    <source>
        <dbReference type="ARBA" id="ARBA00022801"/>
    </source>
</evidence>
<evidence type="ECO:0000256" key="7">
    <source>
        <dbReference type="RuleBase" id="RU003435"/>
    </source>
</evidence>
<evidence type="ECO:0000256" key="3">
    <source>
        <dbReference type="ARBA" id="ARBA00022723"/>
    </source>
</evidence>
<evidence type="ECO:0000256" key="1">
    <source>
        <dbReference type="ARBA" id="ARBA00006040"/>
    </source>
</evidence>
<evidence type="ECO:0000256" key="5">
    <source>
        <dbReference type="ARBA" id="ARBA00022833"/>
    </source>
</evidence>
<dbReference type="SUPFAM" id="SSF55486">
    <property type="entry name" value="Metalloproteases ('zincins'), catalytic domain"/>
    <property type="match status" value="1"/>
</dbReference>
<keyword evidence="4 7" id="KW-0378">Hydrolase</keyword>
<comment type="similarity">
    <text evidence="1 7">Belongs to the peptidase M3 family.</text>
</comment>
<accession>A0A482WIZ0</accession>
<dbReference type="InterPro" id="IPR024079">
    <property type="entry name" value="MetalloPept_cat_dom_sf"/>
</dbReference>
<dbReference type="InterPro" id="IPR045090">
    <property type="entry name" value="Pept_M3A_M3B"/>
</dbReference>
<reference evidence="9 10" key="1">
    <citation type="journal article" date="2017" name="Gigascience">
        <title>Genome sequence of the small brown planthopper, Laodelphax striatellus.</title>
        <authorList>
            <person name="Zhu J."/>
            <person name="Jiang F."/>
            <person name="Wang X."/>
            <person name="Yang P."/>
            <person name="Bao Y."/>
            <person name="Zhao W."/>
            <person name="Wang W."/>
            <person name="Lu H."/>
            <person name="Wang Q."/>
            <person name="Cui N."/>
            <person name="Li J."/>
            <person name="Chen X."/>
            <person name="Luo L."/>
            <person name="Yu J."/>
            <person name="Kang L."/>
            <person name="Cui F."/>
        </authorList>
    </citation>
    <scope>NUCLEOTIDE SEQUENCE [LARGE SCALE GENOMIC DNA]</scope>
    <source>
        <strain evidence="9">Lst14</strain>
    </source>
</reference>
<dbReference type="SMR" id="A0A482WIZ0"/>
<evidence type="ECO:0000256" key="2">
    <source>
        <dbReference type="ARBA" id="ARBA00022670"/>
    </source>
</evidence>
<keyword evidence="2 7" id="KW-0645">Protease</keyword>
<dbReference type="Pfam" id="PF01432">
    <property type="entry name" value="Peptidase_M3"/>
    <property type="match status" value="1"/>
</dbReference>
<evidence type="ECO:0000313" key="9">
    <source>
        <dbReference type="EMBL" id="RZF33474.1"/>
    </source>
</evidence>
<dbReference type="Gene3D" id="3.40.390.10">
    <property type="entry name" value="Collagenase (Catalytic Domain)"/>
    <property type="match status" value="1"/>
</dbReference>
<keyword evidence="5 7" id="KW-0862">Zinc</keyword>
<feature type="domain" description="Peptidase M3A/M3B catalytic" evidence="8">
    <location>
        <begin position="267"/>
        <end position="716"/>
    </location>
</feature>
<dbReference type="InParanoid" id="A0A482WIZ0"/>
<evidence type="ECO:0000256" key="6">
    <source>
        <dbReference type="ARBA" id="ARBA00023049"/>
    </source>
</evidence>
<comment type="cofactor">
    <cofactor evidence="7">
        <name>Zn(2+)</name>
        <dbReference type="ChEBI" id="CHEBI:29105"/>
    </cofactor>
    <text evidence="7">Binds 1 zinc ion.</text>
</comment>
<protein>
    <recommendedName>
        <fullName evidence="8">Peptidase M3A/M3B catalytic domain-containing protein</fullName>
    </recommendedName>
</protein>
<name>A0A482WIZ0_LAOST</name>
<dbReference type="GO" id="GO:0046872">
    <property type="term" value="F:metal ion binding"/>
    <property type="evidence" value="ECO:0007669"/>
    <property type="project" value="UniProtKB-UniRule"/>
</dbReference>
<sequence>MAVSFCCRRFQLHLKNSLIQQYRKGYIVLLPELEPNLPEQNPLLKDGFPNFKDIETEKIVTTLGKYLLDFEHQTQVISKQLDVPDNEEAKDEHTPGFIKKVAEPLERVGIPLLTSWGIAKTLYLTDCRVLPRNSFSSLNSRAHGASCSKYSCPGIFQASKSCDLEKLSEEEHRLVEKFRLEGVLNGLDLSSDKFELYQIFKQKLQSETSDFKKKVEISKQYYKTSVKDHQVVAGFPEKLIKQISIDKNDPSRGPWSVPVDSRIKNKFLEYCPDKILRERVWKNSIIIASNEGFSDDLKNSYSLEKIREYRESEAKVLGYENYAALSMETKMAGSVENALGALELLREKARPAHEKELDELQKFAEKSGFRSKLTMADIPYWQRKMKKSLFNFENEELREYFPMEKVMNGALELCQRLFDIRIQESDKVSTWHPDVKFFHVFEGDSTQPIAGFYLDPFDREEKVQNLGYDWVVSIRPAHVMDGKRAMPLSAVILNVPPPAYGKPALMSFSEVESFFGQIGKLLQQLLCSVTYSDLSGLSNVEWDTVAVSSNFMQHWLYNEKVLKSISGHYSTGAEIPIKDIHLLPRHMAGTNLCEELYKANLDLKLFSQSAYWIDIVKGLWDQHFAIAIDPSYNEPLSMVDIVCDNWSAAYYSHIWSKMLAADIYNAFLEEDADEAAVGARFRGTYLEFGGGCDPHEVFRRFRGRDPSPNAYLRYLGLLQ</sequence>
<proteinExistence type="inferred from homology"/>
<dbReference type="PANTHER" id="PTHR11804">
    <property type="entry name" value="PROTEASE M3 THIMET OLIGOPEPTIDASE-RELATED"/>
    <property type="match status" value="1"/>
</dbReference>
<keyword evidence="10" id="KW-1185">Reference proteome</keyword>
<organism evidence="9 10">
    <name type="scientific">Laodelphax striatellus</name>
    <name type="common">Small brown planthopper</name>
    <name type="synonym">Delphax striatella</name>
    <dbReference type="NCBI Taxonomy" id="195883"/>
    <lineage>
        <taxon>Eukaryota</taxon>
        <taxon>Metazoa</taxon>
        <taxon>Ecdysozoa</taxon>
        <taxon>Arthropoda</taxon>
        <taxon>Hexapoda</taxon>
        <taxon>Insecta</taxon>
        <taxon>Pterygota</taxon>
        <taxon>Neoptera</taxon>
        <taxon>Paraneoptera</taxon>
        <taxon>Hemiptera</taxon>
        <taxon>Auchenorrhyncha</taxon>
        <taxon>Fulgoroidea</taxon>
        <taxon>Delphacidae</taxon>
        <taxon>Criomorphinae</taxon>
        <taxon>Laodelphax</taxon>
    </lineage>
</organism>
<dbReference type="EMBL" id="QKKF02033837">
    <property type="protein sequence ID" value="RZF33474.1"/>
    <property type="molecule type" value="Genomic_DNA"/>
</dbReference>
<dbReference type="STRING" id="195883.A0A482WIZ0"/>
<dbReference type="GO" id="GO:0006508">
    <property type="term" value="P:proteolysis"/>
    <property type="evidence" value="ECO:0007669"/>
    <property type="project" value="UniProtKB-KW"/>
</dbReference>
<keyword evidence="3 7" id="KW-0479">Metal-binding</keyword>
<evidence type="ECO:0000259" key="8">
    <source>
        <dbReference type="Pfam" id="PF01432"/>
    </source>
</evidence>
<dbReference type="InterPro" id="IPR001567">
    <property type="entry name" value="Pept_M3A_M3B_dom"/>
</dbReference>
<dbReference type="AlphaFoldDB" id="A0A482WIZ0"/>
<dbReference type="PANTHER" id="PTHR11804:SF83">
    <property type="entry name" value="LD37516P"/>
    <property type="match status" value="1"/>
</dbReference>
<dbReference type="GO" id="GO:0004222">
    <property type="term" value="F:metalloendopeptidase activity"/>
    <property type="evidence" value="ECO:0007669"/>
    <property type="project" value="InterPro"/>
</dbReference>